<dbReference type="EMBL" id="DF820455">
    <property type="protein sequence ID" value="GAK49468.1"/>
    <property type="molecule type" value="Genomic_DNA"/>
</dbReference>
<dbReference type="STRING" id="1499966.U14_00690"/>
<dbReference type="GO" id="GO:0016757">
    <property type="term" value="F:glycosyltransferase activity"/>
    <property type="evidence" value="ECO:0007669"/>
    <property type="project" value="InterPro"/>
</dbReference>
<keyword evidence="2" id="KW-0808">Transferase</keyword>
<dbReference type="AlphaFoldDB" id="A0A0S6VUW6"/>
<dbReference type="Gene3D" id="3.40.50.2000">
    <property type="entry name" value="Glycogen Phosphorylase B"/>
    <property type="match status" value="2"/>
</dbReference>
<name>A0A0S6VUW6_9BACT</name>
<evidence type="ECO:0000259" key="1">
    <source>
        <dbReference type="Pfam" id="PF00534"/>
    </source>
</evidence>
<reference evidence="2" key="1">
    <citation type="journal article" date="2015" name="PeerJ">
        <title>First genomic representation of candidate bacterial phylum KSB3 points to enhanced environmental sensing as a trigger of wastewater bulking.</title>
        <authorList>
            <person name="Sekiguchi Y."/>
            <person name="Ohashi A."/>
            <person name="Parks D.H."/>
            <person name="Yamauchi T."/>
            <person name="Tyson G.W."/>
            <person name="Hugenholtz P."/>
        </authorList>
    </citation>
    <scope>NUCLEOTIDE SEQUENCE [LARGE SCALE GENOMIC DNA]</scope>
</reference>
<accession>A0A0S6VUW6</accession>
<dbReference type="PANTHER" id="PTHR12526">
    <property type="entry name" value="GLYCOSYLTRANSFERASE"/>
    <property type="match status" value="1"/>
</dbReference>
<evidence type="ECO:0000313" key="2">
    <source>
        <dbReference type="EMBL" id="GAK49468.1"/>
    </source>
</evidence>
<dbReference type="CDD" id="cd03801">
    <property type="entry name" value="GT4_PimA-like"/>
    <property type="match status" value="1"/>
</dbReference>
<dbReference type="Proteomes" id="UP000030700">
    <property type="component" value="Unassembled WGS sequence"/>
</dbReference>
<sequence>MNILFVNHHPQDMIGGSEIQCDLLARELTRMGHQVAYLAVNGKQSTYGAPYIVERASLRWGDLRHIVRKHRPDVVYWRFNKRKWLPSALLFRMMGVKVVFAISHLNDVKKWSHKVRFDATDWRGKMRQRIESIRPALSSRVNHLGFCFAYGVIAQLESQTGHIRAPEIVIPNSVDAHAVPFTWPKPFIVWVGSIKQSKHPEQYLQLTRRLQDLPVDCLMIGEIVHRNFQAAIQEAAALPNFHYLGAKTYHEVNGIMRQARLLVSTCEPEGFPNVFIQAWMQGTPTVSAYYDPDQMIQQYQLGAYSGTFEQFEDDVRRLLNDDRLRQEIGQRAKQFAEERFSVEVNATRLERFLMDTCMKR</sequence>
<proteinExistence type="predicted"/>
<dbReference type="InterPro" id="IPR001296">
    <property type="entry name" value="Glyco_trans_1"/>
</dbReference>
<evidence type="ECO:0000313" key="3">
    <source>
        <dbReference type="Proteomes" id="UP000030700"/>
    </source>
</evidence>
<keyword evidence="3" id="KW-1185">Reference proteome</keyword>
<dbReference type="Pfam" id="PF00534">
    <property type="entry name" value="Glycos_transf_1"/>
    <property type="match status" value="1"/>
</dbReference>
<gene>
    <name evidence="2" type="ORF">U14_00690</name>
</gene>
<dbReference type="HOGENOM" id="CLU_760032_0_0_0"/>
<feature type="domain" description="Glycosyl transferase family 1" evidence="1">
    <location>
        <begin position="185"/>
        <end position="334"/>
    </location>
</feature>
<organism evidence="2">
    <name type="scientific">Candidatus Moduliflexus flocculans</name>
    <dbReference type="NCBI Taxonomy" id="1499966"/>
    <lineage>
        <taxon>Bacteria</taxon>
        <taxon>Candidatus Moduliflexota</taxon>
        <taxon>Candidatus Moduliflexia</taxon>
        <taxon>Candidatus Moduliflexales</taxon>
        <taxon>Candidatus Moduliflexaceae</taxon>
    </lineage>
</organism>
<dbReference type="SUPFAM" id="SSF53756">
    <property type="entry name" value="UDP-Glycosyltransferase/glycogen phosphorylase"/>
    <property type="match status" value="1"/>
</dbReference>
<protein>
    <submittedName>
        <fullName evidence="2">Glycosyl transferase group 1</fullName>
    </submittedName>
</protein>
<dbReference type="PANTHER" id="PTHR12526:SF630">
    <property type="entry name" value="GLYCOSYLTRANSFERASE"/>
    <property type="match status" value="1"/>
</dbReference>